<dbReference type="EMBL" id="JANPWB010000001">
    <property type="protein sequence ID" value="KAJ1212641.1"/>
    <property type="molecule type" value="Genomic_DNA"/>
</dbReference>
<keyword evidence="2" id="KW-1185">Reference proteome</keyword>
<protein>
    <submittedName>
        <fullName evidence="1">Uncharacterized protein</fullName>
    </submittedName>
</protein>
<sequence length="105" mass="11675">MASQRGRSAHRNLTPLMARILTVAYPELDGCLRASQQPQGDEYSGCYNNNWRLYSPLSSSSALVFQVEHGVDEHGEDVQFRFQGNIVLLCVPEGGERPLRQGSLP</sequence>
<evidence type="ECO:0000313" key="2">
    <source>
        <dbReference type="Proteomes" id="UP001066276"/>
    </source>
</evidence>
<evidence type="ECO:0000313" key="1">
    <source>
        <dbReference type="EMBL" id="KAJ1212641.1"/>
    </source>
</evidence>
<name>A0AAV7WJ50_PLEWA</name>
<gene>
    <name evidence="1" type="ORF">NDU88_000296</name>
</gene>
<reference evidence="1" key="1">
    <citation type="journal article" date="2022" name="bioRxiv">
        <title>Sequencing and chromosome-scale assembly of the giantPleurodeles waltlgenome.</title>
        <authorList>
            <person name="Brown T."/>
            <person name="Elewa A."/>
            <person name="Iarovenko S."/>
            <person name="Subramanian E."/>
            <person name="Araus A.J."/>
            <person name="Petzold A."/>
            <person name="Susuki M."/>
            <person name="Suzuki K.-i.T."/>
            <person name="Hayashi T."/>
            <person name="Toyoda A."/>
            <person name="Oliveira C."/>
            <person name="Osipova E."/>
            <person name="Leigh N.D."/>
            <person name="Simon A."/>
            <person name="Yun M.H."/>
        </authorList>
    </citation>
    <scope>NUCLEOTIDE SEQUENCE</scope>
    <source>
        <strain evidence="1">20211129_DDA</strain>
        <tissue evidence="1">Liver</tissue>
    </source>
</reference>
<proteinExistence type="predicted"/>
<dbReference type="Proteomes" id="UP001066276">
    <property type="component" value="Chromosome 1_1"/>
</dbReference>
<comment type="caution">
    <text evidence="1">The sequence shown here is derived from an EMBL/GenBank/DDBJ whole genome shotgun (WGS) entry which is preliminary data.</text>
</comment>
<dbReference type="AlphaFoldDB" id="A0AAV7WJ50"/>
<accession>A0AAV7WJ50</accession>
<organism evidence="1 2">
    <name type="scientific">Pleurodeles waltl</name>
    <name type="common">Iberian ribbed newt</name>
    <dbReference type="NCBI Taxonomy" id="8319"/>
    <lineage>
        <taxon>Eukaryota</taxon>
        <taxon>Metazoa</taxon>
        <taxon>Chordata</taxon>
        <taxon>Craniata</taxon>
        <taxon>Vertebrata</taxon>
        <taxon>Euteleostomi</taxon>
        <taxon>Amphibia</taxon>
        <taxon>Batrachia</taxon>
        <taxon>Caudata</taxon>
        <taxon>Salamandroidea</taxon>
        <taxon>Salamandridae</taxon>
        <taxon>Pleurodelinae</taxon>
        <taxon>Pleurodeles</taxon>
    </lineage>
</organism>